<sequence length="159" mass="17806">MRIILGDKMIAALRVRGRTGVKRDIQETMSMLNLTRINHMVLIHTNPSYDGMLKKAKDYITWGDVDAETLSAIIAKRGRLPGDAKVTDEYVKDNTDYSSIEDLAKAIVEGEAKVEDAGIKPVFRLHPPRKGYESTKKSFKEGGSLGKRENINELVTKMI</sequence>
<dbReference type="PANTHER" id="PTHR11524">
    <property type="entry name" value="60S RIBOSOMAL PROTEIN L7"/>
    <property type="match status" value="1"/>
</dbReference>
<dbReference type="HAMAP" id="MF_01371_A">
    <property type="entry name" value="Ribosomal_uL30_A"/>
    <property type="match status" value="1"/>
</dbReference>
<dbReference type="EMBL" id="CP002551">
    <property type="protein sequence ID" value="ADZ09047.1"/>
    <property type="molecule type" value="Genomic_DNA"/>
</dbReference>
<accession>F0TB96</accession>
<dbReference type="GO" id="GO:0006412">
    <property type="term" value="P:translation"/>
    <property type="evidence" value="ECO:0007669"/>
    <property type="project" value="UniProtKB-UniRule"/>
</dbReference>
<dbReference type="Proteomes" id="UP000007490">
    <property type="component" value="Chromosome"/>
</dbReference>
<dbReference type="Gene3D" id="3.30.1390.20">
    <property type="entry name" value="Ribosomal protein L30, ferredoxin-like fold domain"/>
    <property type="match status" value="1"/>
</dbReference>
<dbReference type="NCBIfam" id="TIGR01309">
    <property type="entry name" value="uL30_arch"/>
    <property type="match status" value="1"/>
</dbReference>
<reference evidence="7" key="1">
    <citation type="submission" date="2011-02" db="EMBL/GenBank/DDBJ databases">
        <title>Complete sequence of Methanobacterium sp. AL-21.</title>
        <authorList>
            <consortium name="US DOE Joint Genome Institute"/>
            <person name="Lucas S."/>
            <person name="Copeland A."/>
            <person name="Lapidus A."/>
            <person name="Cheng J.-F."/>
            <person name="Goodwin L."/>
            <person name="Pitluck S."/>
            <person name="Chertkov O."/>
            <person name="Detter J.C."/>
            <person name="Han C."/>
            <person name="Tapia R."/>
            <person name="Land M."/>
            <person name="Hauser L."/>
            <person name="Kyrpides N."/>
            <person name="Ivanova N."/>
            <person name="Mikhailova N."/>
            <person name="Pagani I."/>
            <person name="Cadillo-Quiroz H."/>
            <person name="Imachi H."/>
            <person name="Zinder S."/>
            <person name="Liu W."/>
            <person name="Woyke T."/>
        </authorList>
    </citation>
    <scope>NUCLEOTIDE SEQUENCE [LARGE SCALE GENOMIC DNA]</scope>
    <source>
        <strain evidence="7">AL-21</strain>
    </source>
</reference>
<keyword evidence="3 4" id="KW-0687">Ribonucleoprotein</keyword>
<proteinExistence type="inferred from homology"/>
<gene>
    <name evidence="4" type="primary">rpl30</name>
    <name evidence="6" type="ordered locus">Metbo_0796</name>
</gene>
<dbReference type="Pfam" id="PF00327">
    <property type="entry name" value="Ribosomal_L30"/>
    <property type="match status" value="1"/>
</dbReference>
<comment type="similarity">
    <text evidence="1 4">Belongs to the universal ribosomal protein uL30 family.</text>
</comment>
<reference evidence="6 7" key="2">
    <citation type="journal article" date="2014" name="Int. J. Syst. Evol. Microbiol.">
        <title>Methanobacterium paludis sp. nov. and a novel strain of Methanobacterium lacus isolated from northern peatlands.</title>
        <authorList>
            <person name="Cadillo-Quiroz H."/>
            <person name="Brauer S.L."/>
            <person name="Goodson N."/>
            <person name="Yavitt J.B."/>
            <person name="Zinder S.H."/>
        </authorList>
    </citation>
    <scope>NUCLEOTIDE SEQUENCE [LARGE SCALE GENOMIC DNA]</scope>
    <source>
        <strain evidence="6 7">AL-21</strain>
    </source>
</reference>
<dbReference type="InterPro" id="IPR016082">
    <property type="entry name" value="Ribosomal_uL30_ferredoxin-like"/>
</dbReference>
<protein>
    <recommendedName>
        <fullName evidence="4">Large ribosomal subunit protein uL30</fullName>
    </recommendedName>
</protein>
<dbReference type="eggNOG" id="arCOG04086">
    <property type="taxonomic scope" value="Archaea"/>
</dbReference>
<dbReference type="InterPro" id="IPR035808">
    <property type="entry name" value="Ribosomal_uL30_euk_arc"/>
</dbReference>
<dbReference type="InterPro" id="IPR005997">
    <property type="entry name" value="Ribosomal_uL30_arc"/>
</dbReference>
<dbReference type="InterPro" id="IPR036919">
    <property type="entry name" value="Ribo_uL30_ferredoxin-like_sf"/>
</dbReference>
<dbReference type="PROSITE" id="PS00634">
    <property type="entry name" value="RIBOSOMAL_L30"/>
    <property type="match status" value="1"/>
</dbReference>
<dbReference type="SUPFAM" id="SSF55129">
    <property type="entry name" value="Ribosomal protein L30p/L7e"/>
    <property type="match status" value="1"/>
</dbReference>
<dbReference type="PANTHER" id="PTHR11524:SF16">
    <property type="entry name" value="LARGE RIBOSOMAL SUBUNIT PROTEIN UL30"/>
    <property type="match status" value="1"/>
</dbReference>
<dbReference type="CDD" id="cd01657">
    <property type="entry name" value="Ribosomal_L7_archeal_euk"/>
    <property type="match status" value="1"/>
</dbReference>
<dbReference type="GO" id="GO:0000463">
    <property type="term" value="P:maturation of LSU-rRNA from tricistronic rRNA transcript (SSU-rRNA, 5.8S rRNA, LSU-rRNA)"/>
    <property type="evidence" value="ECO:0007669"/>
    <property type="project" value="TreeGrafter"/>
</dbReference>
<comment type="subunit">
    <text evidence="4">Part of the 50S ribosomal subunit.</text>
</comment>
<dbReference type="HOGENOM" id="CLU_055156_6_0_2"/>
<evidence type="ECO:0000313" key="6">
    <source>
        <dbReference type="EMBL" id="ADZ09047.1"/>
    </source>
</evidence>
<evidence type="ECO:0000259" key="5">
    <source>
        <dbReference type="Pfam" id="PF00327"/>
    </source>
</evidence>
<evidence type="ECO:0000313" key="7">
    <source>
        <dbReference type="Proteomes" id="UP000007490"/>
    </source>
</evidence>
<evidence type="ECO:0000256" key="3">
    <source>
        <dbReference type="ARBA" id="ARBA00023274"/>
    </source>
</evidence>
<dbReference type="Gene3D" id="1.10.15.30">
    <property type="match status" value="1"/>
</dbReference>
<dbReference type="GO" id="GO:0003723">
    <property type="term" value="F:RNA binding"/>
    <property type="evidence" value="ECO:0007669"/>
    <property type="project" value="TreeGrafter"/>
</dbReference>
<keyword evidence="7" id="KW-1185">Reference proteome</keyword>
<feature type="domain" description="Large ribosomal subunit protein uL30-like ferredoxin-like fold" evidence="5">
    <location>
        <begin position="14"/>
        <end position="60"/>
    </location>
</feature>
<keyword evidence="2 4" id="KW-0689">Ribosomal protein</keyword>
<dbReference type="NCBIfam" id="NF004711">
    <property type="entry name" value="PRK06049.1"/>
    <property type="match status" value="1"/>
</dbReference>
<dbReference type="InterPro" id="IPR039699">
    <property type="entry name" value="Ribosomal_uL30"/>
</dbReference>
<dbReference type="InterPro" id="IPR018038">
    <property type="entry name" value="Ribosomal_uL30_CS"/>
</dbReference>
<evidence type="ECO:0000256" key="4">
    <source>
        <dbReference type="HAMAP-Rule" id="MF_01371"/>
    </source>
</evidence>
<dbReference type="AlphaFoldDB" id="F0TB96"/>
<evidence type="ECO:0000256" key="2">
    <source>
        <dbReference type="ARBA" id="ARBA00022980"/>
    </source>
</evidence>
<dbReference type="GO" id="GO:0022625">
    <property type="term" value="C:cytosolic large ribosomal subunit"/>
    <property type="evidence" value="ECO:0007669"/>
    <property type="project" value="UniProtKB-UniRule"/>
</dbReference>
<dbReference type="STRING" id="877455.Metbo_0796"/>
<dbReference type="GO" id="GO:0003735">
    <property type="term" value="F:structural constituent of ribosome"/>
    <property type="evidence" value="ECO:0007669"/>
    <property type="project" value="UniProtKB-UniRule"/>
</dbReference>
<name>F0TB96_METLA</name>
<organism evidence="6 7">
    <name type="scientific">Methanobacterium lacus (strain AL-21)</name>
    <dbReference type="NCBI Taxonomy" id="877455"/>
    <lineage>
        <taxon>Archaea</taxon>
        <taxon>Methanobacteriati</taxon>
        <taxon>Methanobacteriota</taxon>
        <taxon>Methanomada group</taxon>
        <taxon>Methanobacteria</taxon>
        <taxon>Methanobacteriales</taxon>
        <taxon>Methanobacteriaceae</taxon>
        <taxon>Methanobacterium</taxon>
    </lineage>
</organism>
<evidence type="ECO:0000256" key="1">
    <source>
        <dbReference type="ARBA" id="ARBA00007594"/>
    </source>
</evidence>
<dbReference type="KEGG" id="mel:Metbo_0796"/>